<dbReference type="EMBL" id="CP033021">
    <property type="protein sequence ID" value="AYN65466.1"/>
    <property type="molecule type" value="Genomic_DNA"/>
</dbReference>
<reference evidence="1 2" key="2">
    <citation type="submission" date="2018-10" db="EMBL/GenBank/DDBJ databases">
        <title>Detection and isolation of Mycoplasma hominis as a predominant microorganism from pelvic cavity of patient with salpingitis and tubo-ovarian abscess.</title>
        <authorList>
            <person name="Guschin A.E."/>
            <person name="Khayrullina G.A."/>
            <person name="Rakovskaya I.V."/>
            <person name="Shelenkov A.A."/>
            <person name="Shagin D.A."/>
        </authorList>
    </citation>
    <scope>NUCLEOTIDE SEQUENCE [LARGE SCALE GENOMIC DNA]</scope>
    <source>
        <strain evidence="2">TOA</strain>
    </source>
</reference>
<dbReference type="Proteomes" id="UP000029712">
    <property type="component" value="Chromosome"/>
</dbReference>
<sequence>MAKLKKQGNILLKTELNIRERILNNEKNKWKLLTIFGISALPILPLFVTSCNNRETELKNAETIIGNKEIVFNMVDILKEQESVLNNDATISGPWRNDFFKIVITSKKNFDKYEKDYCVFGKIDFYAYSILFLIPKKVLLETGFISSEDFNLADFYSEKLNVAFNEQPRKISTNLKNKKIWIYKYMAPVHKLDDKNSKPELRFFYIKQLMLDCSLNKKRLELDVHLWYIQHPKSKYDFKTGPYSKFKLIFEEDTK</sequence>
<evidence type="ECO:0000313" key="2">
    <source>
        <dbReference type="Proteomes" id="UP000029712"/>
    </source>
</evidence>
<evidence type="ECO:0000313" key="1">
    <source>
        <dbReference type="EMBL" id="AYN65466.1"/>
    </source>
</evidence>
<organism evidence="1 2">
    <name type="scientific">Metamycoplasma hominis</name>
    <name type="common">Mycoplasma hominis</name>
    <dbReference type="NCBI Taxonomy" id="2098"/>
    <lineage>
        <taxon>Bacteria</taxon>
        <taxon>Bacillati</taxon>
        <taxon>Mycoplasmatota</taxon>
        <taxon>Mycoplasmoidales</taxon>
        <taxon>Metamycoplasmataceae</taxon>
        <taxon>Metamycoplasma</taxon>
    </lineage>
</organism>
<gene>
    <name evidence="1" type="ORF">KN71_002055</name>
</gene>
<proteinExistence type="predicted"/>
<dbReference type="AlphaFoldDB" id="A0A454C9Z2"/>
<protein>
    <submittedName>
        <fullName evidence="1">Uncharacterized protein</fullName>
    </submittedName>
</protein>
<dbReference type="RefSeq" id="WP_121865472.1">
    <property type="nucleotide sequence ID" value="NZ_CP033021.1"/>
</dbReference>
<accession>A0A454C9Z2</accession>
<name>A0A454C9Z2_METHO</name>
<reference evidence="1 2" key="1">
    <citation type="submission" date="2014-08" db="EMBL/GenBank/DDBJ databases">
        <authorList>
            <person name="Kuleshov K."/>
            <person name="Dedkov V."/>
            <person name="Markelov M."/>
            <person name="Pimkina E."/>
        </authorList>
    </citation>
    <scope>NUCLEOTIDE SEQUENCE [LARGE SCALE GENOMIC DNA]</scope>
    <source>
        <strain evidence="2">TOA</strain>
    </source>
</reference>